<organism evidence="2 3">
    <name type="scientific">Merdimonas faecis</name>
    <dbReference type="NCBI Taxonomy" id="1653435"/>
    <lineage>
        <taxon>Bacteria</taxon>
        <taxon>Bacillati</taxon>
        <taxon>Bacillota</taxon>
        <taxon>Clostridia</taxon>
        <taxon>Lachnospirales</taxon>
        <taxon>Lachnospiraceae</taxon>
        <taxon>Merdimonas</taxon>
    </lineage>
</organism>
<comment type="caution">
    <text evidence="2">The sequence shown here is derived from an EMBL/GenBank/DDBJ whole genome shotgun (WGS) entry which is preliminary data.</text>
</comment>
<protein>
    <submittedName>
        <fullName evidence="2">Coenzyme F420 hydrogenase/dehydrogenase, beta subunit C-terminal domain</fullName>
    </submittedName>
</protein>
<evidence type="ECO:0000259" key="1">
    <source>
        <dbReference type="Pfam" id="PF04432"/>
    </source>
</evidence>
<accession>A0A9D2VYM0</accession>
<sequence length="316" mass="36331">MNIVKSIYAARLKDSERLLKSSSGGMFWVLAQTFLHGGDAVACTVYNNSTKQAKIQLLIDSAQLDVAQGSKYMQSIPGDSFRQCVEWMEHHRSHKLLFVGTGCQAAGFQSFIEKKKLRERTVIVDLICHGSPSPRLWQEYACALEQKNHGKIEMVSFKDKRNGWNSPYAYVKIRQSEIPISDYVNLYYSGCILRPSCHCCPYATTERRTDLTIGDYWGIERVKPDFFSPTGTSLVLIHTDVGEKAFNAVKQQLYVRESTLEECLQPNLTAPTPPSEQRDWFWKTYYSHGLMYAMNKLFRAPFFQRIKQFISKDRLM</sequence>
<reference evidence="2" key="2">
    <citation type="submission" date="2021-09" db="EMBL/GenBank/DDBJ databases">
        <authorList>
            <person name="Gilroy R."/>
        </authorList>
    </citation>
    <scope>NUCLEOTIDE SEQUENCE</scope>
    <source>
        <strain evidence="2">USAMLcec4-12693</strain>
    </source>
</reference>
<dbReference type="PANTHER" id="PTHR43193">
    <property type="match status" value="1"/>
</dbReference>
<feature type="domain" description="Coenzyme F420 hydrogenase/dehydrogenase beta subunit C-terminal" evidence="1">
    <location>
        <begin position="95"/>
        <end position="261"/>
    </location>
</feature>
<gene>
    <name evidence="2" type="ORF">K8V39_10005</name>
</gene>
<dbReference type="InterPro" id="IPR007525">
    <property type="entry name" value="FrhB_FdhB_C"/>
</dbReference>
<dbReference type="Proteomes" id="UP000813420">
    <property type="component" value="Unassembled WGS sequence"/>
</dbReference>
<reference evidence="2" key="1">
    <citation type="journal article" date="2021" name="PeerJ">
        <title>Extensive microbial diversity within the chicken gut microbiome revealed by metagenomics and culture.</title>
        <authorList>
            <person name="Gilroy R."/>
            <person name="Ravi A."/>
            <person name="Getino M."/>
            <person name="Pursley I."/>
            <person name="Horton D.L."/>
            <person name="Alikhan N.F."/>
            <person name="Baker D."/>
            <person name="Gharbi K."/>
            <person name="Hall N."/>
            <person name="Watson M."/>
            <person name="Adriaenssens E.M."/>
            <person name="Foster-Nyarko E."/>
            <person name="Jarju S."/>
            <person name="Secka A."/>
            <person name="Antonio M."/>
            <person name="Oren A."/>
            <person name="Chaudhuri R.R."/>
            <person name="La Ragione R."/>
            <person name="Hildebrand F."/>
            <person name="Pallen M.J."/>
        </authorList>
    </citation>
    <scope>NUCLEOTIDE SEQUENCE</scope>
    <source>
        <strain evidence="2">USAMLcec4-12693</strain>
    </source>
</reference>
<dbReference type="InterPro" id="IPR052977">
    <property type="entry name" value="Polyferredoxin-like_ET"/>
</dbReference>
<evidence type="ECO:0000313" key="2">
    <source>
        <dbReference type="EMBL" id="HJH50585.1"/>
    </source>
</evidence>
<evidence type="ECO:0000313" key="3">
    <source>
        <dbReference type="Proteomes" id="UP000813420"/>
    </source>
</evidence>
<name>A0A9D2VYM0_9FIRM</name>
<dbReference type="PANTHER" id="PTHR43193:SF2">
    <property type="entry name" value="POLYFERREDOXIN PROTEIN FWDF"/>
    <property type="match status" value="1"/>
</dbReference>
<dbReference type="EMBL" id="DYXE01000085">
    <property type="protein sequence ID" value="HJH50585.1"/>
    <property type="molecule type" value="Genomic_DNA"/>
</dbReference>
<dbReference type="Pfam" id="PF04432">
    <property type="entry name" value="FrhB_FdhB_C"/>
    <property type="match status" value="1"/>
</dbReference>
<dbReference type="RefSeq" id="WP_277272391.1">
    <property type="nucleotide sequence ID" value="NZ_DYXE01000085.1"/>
</dbReference>
<dbReference type="AlphaFoldDB" id="A0A9D2VYM0"/>
<proteinExistence type="predicted"/>